<evidence type="ECO:0000313" key="1">
    <source>
        <dbReference type="EMBL" id="QBD75096.1"/>
    </source>
</evidence>
<organism evidence="1 2">
    <name type="scientific">Ktedonosporobacter rubrisoli</name>
    <dbReference type="NCBI Taxonomy" id="2509675"/>
    <lineage>
        <taxon>Bacteria</taxon>
        <taxon>Bacillati</taxon>
        <taxon>Chloroflexota</taxon>
        <taxon>Ktedonobacteria</taxon>
        <taxon>Ktedonobacterales</taxon>
        <taxon>Ktedonosporobacteraceae</taxon>
        <taxon>Ktedonosporobacter</taxon>
    </lineage>
</organism>
<dbReference type="EMBL" id="CP035758">
    <property type="protein sequence ID" value="QBD75096.1"/>
    <property type="molecule type" value="Genomic_DNA"/>
</dbReference>
<keyword evidence="2" id="KW-1185">Reference proteome</keyword>
<dbReference type="Proteomes" id="UP000290365">
    <property type="component" value="Chromosome"/>
</dbReference>
<name>A0A4P6JKD4_KTERU</name>
<proteinExistence type="predicted"/>
<dbReference type="AlphaFoldDB" id="A0A4P6JKD4"/>
<gene>
    <name evidence="1" type="ORF">EPA93_03435</name>
</gene>
<sequence>MVEPERLEGAGLAKKQSTYFFRIWLYFLKRATILYVPIQQRYFLVMFQAGYSFSQEERREIVLARVLERERQDIVHLLTLHNQ</sequence>
<protein>
    <submittedName>
        <fullName evidence="1">Uncharacterized protein</fullName>
    </submittedName>
</protein>
<accession>A0A4P6JKD4</accession>
<reference evidence="1 2" key="1">
    <citation type="submission" date="2019-01" db="EMBL/GenBank/DDBJ databases">
        <title>Ktedonosporobacter rubrisoli SCAWS-G2.</title>
        <authorList>
            <person name="Huang Y."/>
            <person name="Yan B."/>
        </authorList>
    </citation>
    <scope>NUCLEOTIDE SEQUENCE [LARGE SCALE GENOMIC DNA]</scope>
    <source>
        <strain evidence="1 2">SCAWS-G2</strain>
    </source>
</reference>
<dbReference type="RefSeq" id="WP_129885695.1">
    <property type="nucleotide sequence ID" value="NZ_CP035758.1"/>
</dbReference>
<dbReference type="KEGG" id="kbs:EPA93_03435"/>
<evidence type="ECO:0000313" key="2">
    <source>
        <dbReference type="Proteomes" id="UP000290365"/>
    </source>
</evidence>